<dbReference type="EMBL" id="KK852649">
    <property type="protein sequence ID" value="KDR19484.1"/>
    <property type="molecule type" value="Genomic_DNA"/>
</dbReference>
<dbReference type="GO" id="GO:0061860">
    <property type="term" value="F:DNA clamp unloader activity"/>
    <property type="evidence" value="ECO:0007669"/>
    <property type="project" value="TreeGrafter"/>
</dbReference>
<dbReference type="Pfam" id="PF00004">
    <property type="entry name" value="AAA"/>
    <property type="match status" value="1"/>
</dbReference>
<reference evidence="3 4" key="1">
    <citation type="journal article" date="2014" name="Nat. Commun.">
        <title>Molecular traces of alternative social organization in a termite genome.</title>
        <authorList>
            <person name="Terrapon N."/>
            <person name="Li C."/>
            <person name="Robertson H.M."/>
            <person name="Ji L."/>
            <person name="Meng X."/>
            <person name="Booth W."/>
            <person name="Chen Z."/>
            <person name="Childers C.P."/>
            <person name="Glastad K.M."/>
            <person name="Gokhale K."/>
            <person name="Gowin J."/>
            <person name="Gronenberg W."/>
            <person name="Hermansen R.A."/>
            <person name="Hu H."/>
            <person name="Hunt B.G."/>
            <person name="Huylmans A.K."/>
            <person name="Khalil S.M."/>
            <person name="Mitchell R.D."/>
            <person name="Munoz-Torres M.C."/>
            <person name="Mustard J.A."/>
            <person name="Pan H."/>
            <person name="Reese J.T."/>
            <person name="Scharf M.E."/>
            <person name="Sun F."/>
            <person name="Vogel H."/>
            <person name="Xiao J."/>
            <person name="Yang W."/>
            <person name="Yang Z."/>
            <person name="Yang Z."/>
            <person name="Zhou J."/>
            <person name="Zhu J."/>
            <person name="Brent C.S."/>
            <person name="Elsik C.G."/>
            <person name="Goodisman M.A."/>
            <person name="Liberles D.A."/>
            <person name="Roe R.M."/>
            <person name="Vargo E.L."/>
            <person name="Vilcinskas A."/>
            <person name="Wang J."/>
            <person name="Bornberg-Bauer E."/>
            <person name="Korb J."/>
            <person name="Zhang G."/>
            <person name="Liebig J."/>
        </authorList>
    </citation>
    <scope>NUCLEOTIDE SEQUENCE [LARGE SCALE GENOMIC DNA]</scope>
    <source>
        <tissue evidence="3">Whole organism</tissue>
    </source>
</reference>
<dbReference type="GO" id="GO:0005634">
    <property type="term" value="C:nucleus"/>
    <property type="evidence" value="ECO:0007669"/>
    <property type="project" value="TreeGrafter"/>
</dbReference>
<evidence type="ECO:0000259" key="2">
    <source>
        <dbReference type="Pfam" id="PF00004"/>
    </source>
</evidence>
<protein>
    <submittedName>
        <fullName evidence="3">ATPase family AAA domain-containing protein 5</fullName>
    </submittedName>
</protein>
<dbReference type="GO" id="GO:0016887">
    <property type="term" value="F:ATP hydrolysis activity"/>
    <property type="evidence" value="ECO:0007669"/>
    <property type="project" value="InterPro"/>
</dbReference>
<feature type="domain" description="ATPase AAA-type core" evidence="2">
    <location>
        <begin position="233"/>
        <end position="268"/>
    </location>
</feature>
<dbReference type="InterPro" id="IPR003959">
    <property type="entry name" value="ATPase_AAA_core"/>
</dbReference>
<dbReference type="GO" id="GO:0005524">
    <property type="term" value="F:ATP binding"/>
    <property type="evidence" value="ECO:0007669"/>
    <property type="project" value="InterPro"/>
</dbReference>
<dbReference type="PANTHER" id="PTHR23389">
    <property type="entry name" value="CHROMOSOME TRANSMISSION FIDELITY FACTOR 18"/>
    <property type="match status" value="1"/>
</dbReference>
<organism evidence="3 4">
    <name type="scientific">Zootermopsis nevadensis</name>
    <name type="common">Dampwood termite</name>
    <dbReference type="NCBI Taxonomy" id="136037"/>
    <lineage>
        <taxon>Eukaryota</taxon>
        <taxon>Metazoa</taxon>
        <taxon>Ecdysozoa</taxon>
        <taxon>Arthropoda</taxon>
        <taxon>Hexapoda</taxon>
        <taxon>Insecta</taxon>
        <taxon>Pterygota</taxon>
        <taxon>Neoptera</taxon>
        <taxon>Polyneoptera</taxon>
        <taxon>Dictyoptera</taxon>
        <taxon>Blattodea</taxon>
        <taxon>Blattoidea</taxon>
        <taxon>Termitoidae</taxon>
        <taxon>Termopsidae</taxon>
        <taxon>Zootermopsis</taxon>
    </lineage>
</organism>
<feature type="region of interest" description="Disordered" evidence="1">
    <location>
        <begin position="196"/>
        <end position="216"/>
    </location>
</feature>
<gene>
    <name evidence="3" type="ORF">L798_06527</name>
</gene>
<proteinExistence type="predicted"/>
<dbReference type="GO" id="GO:0003677">
    <property type="term" value="F:DNA binding"/>
    <property type="evidence" value="ECO:0007669"/>
    <property type="project" value="TreeGrafter"/>
</dbReference>
<feature type="compositionally biased region" description="Basic and acidic residues" evidence="1">
    <location>
        <begin position="319"/>
        <end position="329"/>
    </location>
</feature>
<keyword evidence="4" id="KW-1185">Reference proteome</keyword>
<sequence length="354" mass="39743">MEEQYHFTFPTVAHVQQQGDQLGIWNLPLAELPLRTTQTESFALTLKQMEVVKLGTFSNCHNTDKMCTFIKPSVPKPITCFRKLLHLLKLESPDFPIYRDFRRLHLGCIQDFNKPAENVSGKAVKEKGGRSRKSKVTRSKVKIEEERKENCDLNSHVMWTEKYKPTTADDIVGNGHSIGKLKNWLENWKHYSDVQHGDKGNDCKRKDSSSGDEFMDCDSNDTSHRNLPNNTAILVGPHGCGKTSAVYAIANELGFKVLEINTSSKRNGRRILSELQEATQSHQVRAGSEHASDGLNPFFKGYPAKSRKMKSRAAGNASKPKESGDDHNSGGKMSVILVEGVRGYSRCAFWKVFG</sequence>
<evidence type="ECO:0000313" key="4">
    <source>
        <dbReference type="Proteomes" id="UP000027135"/>
    </source>
</evidence>
<dbReference type="Gene3D" id="3.40.50.300">
    <property type="entry name" value="P-loop containing nucleotide triphosphate hydrolases"/>
    <property type="match status" value="1"/>
</dbReference>
<accession>A0A067R9X0</accession>
<dbReference type="STRING" id="136037.A0A067R9X0"/>
<evidence type="ECO:0000313" key="3">
    <source>
        <dbReference type="EMBL" id="KDR19484.1"/>
    </source>
</evidence>
<dbReference type="Proteomes" id="UP000027135">
    <property type="component" value="Unassembled WGS sequence"/>
</dbReference>
<dbReference type="PANTHER" id="PTHR23389:SF21">
    <property type="entry name" value="ATPASE FAMILY AAA DOMAIN-CONTAINING PROTEIN 5"/>
    <property type="match status" value="1"/>
</dbReference>
<dbReference type="AlphaFoldDB" id="A0A067R9X0"/>
<dbReference type="InParanoid" id="A0A067R9X0"/>
<dbReference type="SUPFAM" id="SSF52540">
    <property type="entry name" value="P-loop containing nucleoside triphosphate hydrolases"/>
    <property type="match status" value="1"/>
</dbReference>
<dbReference type="eggNOG" id="KOG1968">
    <property type="taxonomic scope" value="Eukaryota"/>
</dbReference>
<dbReference type="InterPro" id="IPR027417">
    <property type="entry name" value="P-loop_NTPase"/>
</dbReference>
<feature type="compositionally biased region" description="Basic and acidic residues" evidence="1">
    <location>
        <begin position="196"/>
        <end position="209"/>
    </location>
</feature>
<feature type="region of interest" description="Disordered" evidence="1">
    <location>
        <begin position="279"/>
        <end position="331"/>
    </location>
</feature>
<name>A0A067R9X0_ZOONE</name>
<dbReference type="CDD" id="cd00009">
    <property type="entry name" value="AAA"/>
    <property type="match status" value="1"/>
</dbReference>
<evidence type="ECO:0000256" key="1">
    <source>
        <dbReference type="SAM" id="MobiDB-lite"/>
    </source>
</evidence>